<reference evidence="2" key="1">
    <citation type="submission" date="2020-06" db="EMBL/GenBank/DDBJ databases">
        <title>A chromosome-scale genome assembly of Talaromyces rugulosus W13939.</title>
        <authorList>
            <person name="Wang B."/>
            <person name="Guo L."/>
            <person name="Ye K."/>
            <person name="Wang L."/>
        </authorList>
    </citation>
    <scope>NUCLEOTIDE SEQUENCE [LARGE SCALE GENOMIC DNA]</scope>
    <source>
        <strain evidence="2">W13939</strain>
    </source>
</reference>
<accession>A0A7H8QLK5</accession>
<gene>
    <name evidence="1" type="ORF">TRUGW13939_01817</name>
</gene>
<keyword evidence="2" id="KW-1185">Reference proteome</keyword>
<name>A0A7H8QLK5_TALRU</name>
<dbReference type="GeneID" id="55989327"/>
<organism evidence="1 2">
    <name type="scientific">Talaromyces rugulosus</name>
    <name type="common">Penicillium rugulosum</name>
    <dbReference type="NCBI Taxonomy" id="121627"/>
    <lineage>
        <taxon>Eukaryota</taxon>
        <taxon>Fungi</taxon>
        <taxon>Dikarya</taxon>
        <taxon>Ascomycota</taxon>
        <taxon>Pezizomycotina</taxon>
        <taxon>Eurotiomycetes</taxon>
        <taxon>Eurotiomycetidae</taxon>
        <taxon>Eurotiales</taxon>
        <taxon>Trichocomaceae</taxon>
        <taxon>Talaromyces</taxon>
        <taxon>Talaromyces sect. Islandici</taxon>
    </lineage>
</organism>
<evidence type="ECO:0000313" key="1">
    <source>
        <dbReference type="EMBL" id="QKX54728.1"/>
    </source>
</evidence>
<protein>
    <recommendedName>
        <fullName evidence="3">BTB domain-containing protein</fullName>
    </recommendedName>
</protein>
<proteinExistence type="predicted"/>
<dbReference type="KEGG" id="trg:TRUGW13939_01817"/>
<dbReference type="RefSeq" id="XP_035340907.1">
    <property type="nucleotide sequence ID" value="XM_035485014.1"/>
</dbReference>
<dbReference type="EMBL" id="CP055898">
    <property type="protein sequence ID" value="QKX54728.1"/>
    <property type="molecule type" value="Genomic_DNA"/>
</dbReference>
<sequence length="279" mass="31183">MPWSKAADIKKLHSIYPGPTTAILAGRNGAVYYIHTADLASSNSKLIRCQFIMESPGASQAAIDWRGYEEVVIERVLEYLSTRDYPVLQGDGQYCYTGTVGPEQAAWEERTGIKGHSWMRSNHAYGTYQAMRDAALMGGNVGAEMMYQAKMFFFGNRYEETSLECVALSRVLVAFQVLIDLKQPMFPYLGHVIHLIYSAPLINEFGKDVISNLVGRNLVEISEKELDLLLCKGDEFAMDVTNAVSRRVDEQNEKIEKEIALKAALLGKIKKLRGLGSKK</sequence>
<dbReference type="Proteomes" id="UP000509510">
    <property type="component" value="Chromosome I"/>
</dbReference>
<dbReference type="AlphaFoldDB" id="A0A7H8QLK5"/>
<evidence type="ECO:0000313" key="2">
    <source>
        <dbReference type="Proteomes" id="UP000509510"/>
    </source>
</evidence>
<evidence type="ECO:0008006" key="3">
    <source>
        <dbReference type="Google" id="ProtNLM"/>
    </source>
</evidence>
<dbReference type="OrthoDB" id="9997739at2759"/>